<evidence type="ECO:0000313" key="2">
    <source>
        <dbReference type="EMBL" id="EDO29545.1"/>
    </source>
</evidence>
<sequence>LNEEFLVSAYHQYALIASLLFVHTARRYYRWNEKVNLTDWEYYGKFEKLTEPSCL</sequence>
<reference evidence="2 3" key="1">
    <citation type="journal article" date="2007" name="Science">
        <title>Sea anemone genome reveals ancestral eumetazoan gene repertoire and genomic organization.</title>
        <authorList>
            <person name="Putnam N.H."/>
            <person name="Srivastava M."/>
            <person name="Hellsten U."/>
            <person name="Dirks B."/>
            <person name="Chapman J."/>
            <person name="Salamov A."/>
            <person name="Terry A."/>
            <person name="Shapiro H."/>
            <person name="Lindquist E."/>
            <person name="Kapitonov V.V."/>
            <person name="Jurka J."/>
            <person name="Genikhovich G."/>
            <person name="Grigoriev I.V."/>
            <person name="Lucas S.M."/>
            <person name="Steele R.E."/>
            <person name="Finnerty J.R."/>
            <person name="Technau U."/>
            <person name="Martindale M.Q."/>
            <person name="Rokhsar D.S."/>
        </authorList>
    </citation>
    <scope>NUCLEOTIDE SEQUENCE [LARGE SCALE GENOMIC DNA]</scope>
    <source>
        <strain evidence="3">CH2 X CH6</strain>
    </source>
</reference>
<protein>
    <submittedName>
        <fullName evidence="2">Uncharacterized protein</fullName>
    </submittedName>
</protein>
<feature type="non-terminal residue" evidence="2">
    <location>
        <position position="1"/>
    </location>
</feature>
<organism evidence="2 3">
    <name type="scientific">Nematostella vectensis</name>
    <name type="common">Starlet sea anemone</name>
    <dbReference type="NCBI Taxonomy" id="45351"/>
    <lineage>
        <taxon>Eukaryota</taxon>
        <taxon>Metazoa</taxon>
        <taxon>Cnidaria</taxon>
        <taxon>Anthozoa</taxon>
        <taxon>Hexacorallia</taxon>
        <taxon>Actiniaria</taxon>
        <taxon>Edwardsiidae</taxon>
        <taxon>Nematostella</taxon>
    </lineage>
</organism>
<dbReference type="PhylomeDB" id="A7T3C1"/>
<dbReference type="InParanoid" id="A7T3C1"/>
<dbReference type="HOGENOM" id="CLU_3034742_0_0_1"/>
<keyword evidence="1" id="KW-0472">Membrane</keyword>
<evidence type="ECO:0000313" key="3">
    <source>
        <dbReference type="Proteomes" id="UP000001593"/>
    </source>
</evidence>
<keyword evidence="1" id="KW-1133">Transmembrane helix</keyword>
<dbReference type="PANTHER" id="PTHR33626">
    <property type="entry name" value="ZGC:158463"/>
    <property type="match status" value="1"/>
</dbReference>
<evidence type="ECO:0000256" key="1">
    <source>
        <dbReference type="SAM" id="Phobius"/>
    </source>
</evidence>
<dbReference type="PANTHER" id="PTHR33626:SF2">
    <property type="match status" value="1"/>
</dbReference>
<keyword evidence="1" id="KW-0812">Transmembrane</keyword>
<dbReference type="AlphaFoldDB" id="A7T3C1"/>
<dbReference type="Proteomes" id="UP000001593">
    <property type="component" value="Unassembled WGS sequence"/>
</dbReference>
<proteinExistence type="predicted"/>
<gene>
    <name evidence="2" type="ORF">NEMVEDRAFT_v1g144189</name>
</gene>
<feature type="transmembrane region" description="Helical" evidence="1">
    <location>
        <begin position="6"/>
        <end position="25"/>
    </location>
</feature>
<name>A7T3C1_NEMVE</name>
<dbReference type="EMBL" id="DS470462">
    <property type="protein sequence ID" value="EDO29545.1"/>
    <property type="molecule type" value="Genomic_DNA"/>
</dbReference>
<accession>A7T3C1</accession>
<keyword evidence="3" id="KW-1185">Reference proteome</keyword>